<gene>
    <name evidence="1" type="ORF">BaRGS_00002955</name>
</gene>
<evidence type="ECO:0000313" key="2">
    <source>
        <dbReference type="Proteomes" id="UP001519460"/>
    </source>
</evidence>
<name>A0ABD0M184_9CAEN</name>
<evidence type="ECO:0000313" key="1">
    <source>
        <dbReference type="EMBL" id="KAK7505684.1"/>
    </source>
</evidence>
<feature type="non-terminal residue" evidence="1">
    <location>
        <position position="113"/>
    </location>
</feature>
<sequence length="113" mass="12255">LVASVQGNIRSVKDGSERGMWRLALSSLGIFFSLFNTGRPKGSIGSVDGSAGSGDWYLGVIVHAPTGFVLRYRSCRQEVVEVVKTVQREAETGVVVSLYPLRQVSCRTTVHVN</sequence>
<dbReference type="EMBL" id="JACVVK020000009">
    <property type="protein sequence ID" value="KAK7505684.1"/>
    <property type="molecule type" value="Genomic_DNA"/>
</dbReference>
<comment type="caution">
    <text evidence="1">The sequence shown here is derived from an EMBL/GenBank/DDBJ whole genome shotgun (WGS) entry which is preliminary data.</text>
</comment>
<keyword evidence="2" id="KW-1185">Reference proteome</keyword>
<dbReference type="AlphaFoldDB" id="A0ABD0M184"/>
<reference evidence="1 2" key="1">
    <citation type="journal article" date="2023" name="Sci. Data">
        <title>Genome assembly of the Korean intertidal mud-creeper Batillaria attramentaria.</title>
        <authorList>
            <person name="Patra A.K."/>
            <person name="Ho P.T."/>
            <person name="Jun S."/>
            <person name="Lee S.J."/>
            <person name="Kim Y."/>
            <person name="Won Y.J."/>
        </authorList>
    </citation>
    <scope>NUCLEOTIDE SEQUENCE [LARGE SCALE GENOMIC DNA]</scope>
    <source>
        <strain evidence="1">Wonlab-2016</strain>
    </source>
</reference>
<protein>
    <submittedName>
        <fullName evidence="1">Uncharacterized protein</fullName>
    </submittedName>
</protein>
<organism evidence="1 2">
    <name type="scientific">Batillaria attramentaria</name>
    <dbReference type="NCBI Taxonomy" id="370345"/>
    <lineage>
        <taxon>Eukaryota</taxon>
        <taxon>Metazoa</taxon>
        <taxon>Spiralia</taxon>
        <taxon>Lophotrochozoa</taxon>
        <taxon>Mollusca</taxon>
        <taxon>Gastropoda</taxon>
        <taxon>Caenogastropoda</taxon>
        <taxon>Sorbeoconcha</taxon>
        <taxon>Cerithioidea</taxon>
        <taxon>Batillariidae</taxon>
        <taxon>Batillaria</taxon>
    </lineage>
</organism>
<dbReference type="Proteomes" id="UP001519460">
    <property type="component" value="Unassembled WGS sequence"/>
</dbReference>
<proteinExistence type="predicted"/>
<feature type="non-terminal residue" evidence="1">
    <location>
        <position position="1"/>
    </location>
</feature>
<accession>A0ABD0M184</accession>